<dbReference type="EMBL" id="JBFRYA010000022">
    <property type="protein sequence ID" value="MEX1670795.1"/>
    <property type="molecule type" value="Genomic_DNA"/>
</dbReference>
<dbReference type="Pfam" id="PF00389">
    <property type="entry name" value="2-Hacid_dh"/>
    <property type="match status" value="1"/>
</dbReference>
<evidence type="ECO:0000256" key="4">
    <source>
        <dbReference type="ARBA" id="ARBA00023096"/>
    </source>
</evidence>
<dbReference type="Proteomes" id="UP001557485">
    <property type="component" value="Unassembled WGS sequence"/>
</dbReference>
<dbReference type="SUPFAM" id="SSF51735">
    <property type="entry name" value="NAD(P)-binding Rossmann-fold domains"/>
    <property type="match status" value="1"/>
</dbReference>
<feature type="active site" evidence="5">
    <location>
        <position position="232"/>
    </location>
</feature>
<keyword evidence="3 5" id="KW-0520">NAD</keyword>
<evidence type="ECO:0000259" key="8">
    <source>
        <dbReference type="Pfam" id="PF11890"/>
    </source>
</evidence>
<comment type="caution">
    <text evidence="9">The sequence shown here is derived from an EMBL/GenBank/DDBJ whole genome shotgun (WGS) entry which is preliminary data.</text>
</comment>
<keyword evidence="1 5" id="KW-0963">Cytoplasm</keyword>
<dbReference type="Gene3D" id="3.30.1370.170">
    <property type="match status" value="1"/>
</dbReference>
<feature type="binding site" evidence="5">
    <location>
        <position position="227"/>
    </location>
    <ligand>
        <name>NAD(+)</name>
        <dbReference type="ChEBI" id="CHEBI:57540"/>
    </ligand>
</feature>
<dbReference type="HAMAP" id="MF_01825">
    <property type="entry name" value="PdxB"/>
    <property type="match status" value="1"/>
</dbReference>
<keyword evidence="2 5" id="KW-0560">Oxidoreductase</keyword>
<dbReference type="PANTHER" id="PTHR10996">
    <property type="entry name" value="2-HYDROXYACID DEHYDROGENASE-RELATED"/>
    <property type="match status" value="1"/>
</dbReference>
<dbReference type="InterPro" id="IPR038251">
    <property type="entry name" value="PdxB_dimer_sf"/>
</dbReference>
<dbReference type="InterPro" id="IPR006139">
    <property type="entry name" value="D-isomer_2_OHA_DH_cat_dom"/>
</dbReference>
<dbReference type="InterPro" id="IPR006140">
    <property type="entry name" value="D-isomer_DH_NAD-bd"/>
</dbReference>
<dbReference type="InterPro" id="IPR020921">
    <property type="entry name" value="Erythronate-4-P_DHase"/>
</dbReference>
<keyword evidence="10" id="KW-1185">Reference proteome</keyword>
<reference evidence="9 10" key="1">
    <citation type="journal article" date="2011" name="Int. J. Syst. Evol. Microbiol.">
        <title>Zhongshania antarctica gen. nov., sp. nov. and Zhongshania guokunii sp. nov., gammaproteobacteria respectively isolated from coastal attached (fast) ice and surface seawater of the Antarctic.</title>
        <authorList>
            <person name="Li H.J."/>
            <person name="Zhang X.Y."/>
            <person name="Chen C.X."/>
            <person name="Zhang Y.J."/>
            <person name="Gao Z.M."/>
            <person name="Yu Y."/>
            <person name="Chen X.L."/>
            <person name="Chen B."/>
            <person name="Zhang Y.Z."/>
        </authorList>
    </citation>
    <scope>NUCLEOTIDE SEQUENCE [LARGE SCALE GENOMIC DNA]</scope>
    <source>
        <strain evidence="9 10">ZS6-22T</strain>
    </source>
</reference>
<dbReference type="CDD" id="cd12158">
    <property type="entry name" value="ErythrP_dh"/>
    <property type="match status" value="1"/>
</dbReference>
<comment type="catalytic activity">
    <reaction evidence="5">
        <text>4-phospho-D-erythronate + NAD(+) = (R)-3-hydroxy-2-oxo-4-phosphooxybutanoate + NADH + H(+)</text>
        <dbReference type="Rhea" id="RHEA:18829"/>
        <dbReference type="ChEBI" id="CHEBI:15378"/>
        <dbReference type="ChEBI" id="CHEBI:57540"/>
        <dbReference type="ChEBI" id="CHEBI:57945"/>
        <dbReference type="ChEBI" id="CHEBI:58538"/>
        <dbReference type="ChEBI" id="CHEBI:58766"/>
        <dbReference type="EC" id="1.1.1.290"/>
    </reaction>
</comment>
<feature type="binding site" evidence="5">
    <location>
        <position position="63"/>
    </location>
    <ligand>
        <name>substrate</name>
    </ligand>
</feature>
<dbReference type="RefSeq" id="WP_368383121.1">
    <property type="nucleotide sequence ID" value="NZ_JBFRYA010000022.1"/>
</dbReference>
<organism evidence="9 10">
    <name type="scientific">Zhongshania guokunii</name>
    <dbReference type="NCBI Taxonomy" id="641783"/>
    <lineage>
        <taxon>Bacteria</taxon>
        <taxon>Pseudomonadati</taxon>
        <taxon>Pseudomonadota</taxon>
        <taxon>Gammaproteobacteria</taxon>
        <taxon>Cellvibrionales</taxon>
        <taxon>Spongiibacteraceae</taxon>
        <taxon>Zhongshania</taxon>
    </lineage>
</organism>
<feature type="active site" description="Proton donor" evidence="5">
    <location>
        <position position="249"/>
    </location>
</feature>
<feature type="domain" description="D-isomer specific 2-hydroxyacid dehydrogenase catalytic" evidence="6">
    <location>
        <begin position="22"/>
        <end position="275"/>
    </location>
</feature>
<comment type="function">
    <text evidence="5">Catalyzes the oxidation of erythronate-4-phosphate to 3-hydroxy-2-oxo-4-phosphonooxybutanoate.</text>
</comment>
<evidence type="ECO:0000256" key="1">
    <source>
        <dbReference type="ARBA" id="ARBA00022490"/>
    </source>
</evidence>
<feature type="active site" evidence="5">
    <location>
        <position position="203"/>
    </location>
</feature>
<feature type="binding site" evidence="5">
    <location>
        <position position="143"/>
    </location>
    <ligand>
        <name>NAD(+)</name>
        <dbReference type="ChEBI" id="CHEBI:57540"/>
    </ligand>
</feature>
<comment type="subunit">
    <text evidence="5">Homodimer.</text>
</comment>
<dbReference type="EC" id="1.1.1.290" evidence="5"/>
<feature type="domain" description="D-isomer specific 2-hydroxyacid dehydrogenase NAD-binding" evidence="7">
    <location>
        <begin position="109"/>
        <end position="251"/>
    </location>
</feature>
<dbReference type="Pfam" id="PF11890">
    <property type="entry name" value="DUF3410"/>
    <property type="match status" value="1"/>
</dbReference>
<evidence type="ECO:0000256" key="2">
    <source>
        <dbReference type="ARBA" id="ARBA00023002"/>
    </source>
</evidence>
<evidence type="ECO:0000259" key="7">
    <source>
        <dbReference type="Pfam" id="PF02826"/>
    </source>
</evidence>
<comment type="pathway">
    <text evidence="5">Cofactor biosynthesis; pyridoxine 5'-phosphate biosynthesis; pyridoxine 5'-phosphate from D-erythrose 4-phosphate: step 2/5.</text>
</comment>
<gene>
    <name evidence="5" type="primary">pdxB</name>
    <name evidence="9" type="ORF">AB4876_17890</name>
</gene>
<dbReference type="GO" id="GO:0033711">
    <property type="term" value="F:4-phosphoerythronate dehydrogenase activity"/>
    <property type="evidence" value="ECO:0007669"/>
    <property type="project" value="UniProtKB-EC"/>
</dbReference>
<dbReference type="InterPro" id="IPR024531">
    <property type="entry name" value="Erythronate-4-P_DHase_dimer"/>
</dbReference>
<dbReference type="InterPro" id="IPR050223">
    <property type="entry name" value="D-isomer_2-hydroxyacid_DH"/>
</dbReference>
<proteinExistence type="inferred from homology"/>
<evidence type="ECO:0000259" key="6">
    <source>
        <dbReference type="Pfam" id="PF00389"/>
    </source>
</evidence>
<dbReference type="Gene3D" id="3.40.50.720">
    <property type="entry name" value="NAD(P)-binding Rossmann-like Domain"/>
    <property type="match status" value="2"/>
</dbReference>
<name>A0ABV3UAK6_9GAMM</name>
<evidence type="ECO:0000313" key="10">
    <source>
        <dbReference type="Proteomes" id="UP001557485"/>
    </source>
</evidence>
<dbReference type="InterPro" id="IPR036291">
    <property type="entry name" value="NAD(P)-bd_dom_sf"/>
</dbReference>
<feature type="binding site" evidence="5">
    <location>
        <position position="253"/>
    </location>
    <ligand>
        <name>substrate</name>
    </ligand>
</feature>
<feature type="binding site" evidence="5">
    <location>
        <position position="252"/>
    </location>
    <ligand>
        <name>NAD(+)</name>
        <dbReference type="ChEBI" id="CHEBI:57540"/>
    </ligand>
</feature>
<evidence type="ECO:0000313" key="9">
    <source>
        <dbReference type="EMBL" id="MEX1670795.1"/>
    </source>
</evidence>
<protein>
    <recommendedName>
        <fullName evidence="5">Erythronate-4-phosphate dehydrogenase</fullName>
        <ecNumber evidence="5">1.1.1.290</ecNumber>
    </recommendedName>
</protein>
<sequence>MVDENIPGAKQCLAQFGEVVLRSGREICAADVQGADALIVRSVTKVNPALLAGSSVRFVGSTTIGSDHLDIDYLRGQGIQFCTAPGSNAESVVDYVLSVLCRVDGALASLLTGDRVGIVGYGNVGKRLGQRLTTIGIDWIAYDPLLNPADHPNLRSLAEVINSAVLSLHAPLTVAGPFPSFHMLNAVQLQSLPENALLLNAGRGEVVATEELHALLDSRPDIRLALDVWEGEPDFPAALAERCAIATPHIAGYSVDGKKTGLQMIAAELANFLDKPLKVGDDNAVAELLAIHCPGGDAFSLIPAAVLAVYDVAGDSQRFKAIIADAERGKRFDLLRKHYPPRRELAYSNLVAVEPEMASLLRAVQGGK</sequence>
<feature type="binding site" evidence="5">
    <location>
        <position position="42"/>
    </location>
    <ligand>
        <name>substrate</name>
    </ligand>
</feature>
<accession>A0ABV3UAK6</accession>
<comment type="caution">
    <text evidence="5">Lacks conserved residue(s) required for the propagation of feature annotation.</text>
</comment>
<dbReference type="SUPFAM" id="SSF52283">
    <property type="entry name" value="Formate/glycerate dehydrogenase catalytic domain-like"/>
    <property type="match status" value="1"/>
</dbReference>
<comment type="subcellular location">
    <subcellularLocation>
        <location evidence="5">Cytoplasm</location>
    </subcellularLocation>
</comment>
<keyword evidence="4 5" id="KW-0664">Pyridoxine biosynthesis</keyword>
<feature type="domain" description="Erythronate-4-phosphate dehydrogenase dimerisation" evidence="8">
    <location>
        <begin position="303"/>
        <end position="361"/>
    </location>
</feature>
<dbReference type="Pfam" id="PF02826">
    <property type="entry name" value="2-Hacid_dh_C"/>
    <property type="match status" value="1"/>
</dbReference>
<evidence type="ECO:0000256" key="3">
    <source>
        <dbReference type="ARBA" id="ARBA00023027"/>
    </source>
</evidence>
<comment type="similarity">
    <text evidence="5">Belongs to the D-isomer specific 2-hydroxyacid dehydrogenase family. PdxB subfamily.</text>
</comment>
<evidence type="ECO:0000256" key="5">
    <source>
        <dbReference type="HAMAP-Rule" id="MF_01825"/>
    </source>
</evidence>